<feature type="compositionally biased region" description="Pro residues" evidence="1">
    <location>
        <begin position="116"/>
        <end position="127"/>
    </location>
</feature>
<dbReference type="PROSITE" id="PS00028">
    <property type="entry name" value="ZINC_FINGER_C2H2_1"/>
    <property type="match status" value="1"/>
</dbReference>
<proteinExistence type="predicted"/>
<evidence type="ECO:0000259" key="2">
    <source>
        <dbReference type="PROSITE" id="PS00028"/>
    </source>
</evidence>
<feature type="region of interest" description="Disordered" evidence="1">
    <location>
        <begin position="108"/>
        <end position="127"/>
    </location>
</feature>
<dbReference type="EMBL" id="VSRR010008994">
    <property type="protein sequence ID" value="MPC49623.1"/>
    <property type="molecule type" value="Genomic_DNA"/>
</dbReference>
<evidence type="ECO:0000313" key="4">
    <source>
        <dbReference type="Proteomes" id="UP000324222"/>
    </source>
</evidence>
<comment type="caution">
    <text evidence="3">The sequence shown here is derived from an EMBL/GenBank/DDBJ whole genome shotgun (WGS) entry which is preliminary data.</text>
</comment>
<dbReference type="AlphaFoldDB" id="A0A5B7FXB6"/>
<name>A0A5B7FXB6_PORTR</name>
<dbReference type="OrthoDB" id="8197512at2759"/>
<dbReference type="InterPro" id="IPR013087">
    <property type="entry name" value="Znf_C2H2_type"/>
</dbReference>
<protein>
    <submittedName>
        <fullName evidence="3">Retrovirus-related Pol polyprotein from type-1 retrotransposable element R2</fullName>
    </submittedName>
</protein>
<evidence type="ECO:0000313" key="3">
    <source>
        <dbReference type="EMBL" id="MPC49623.1"/>
    </source>
</evidence>
<keyword evidence="4" id="KW-1185">Reference proteome</keyword>
<evidence type="ECO:0000256" key="1">
    <source>
        <dbReference type="SAM" id="MobiDB-lite"/>
    </source>
</evidence>
<feature type="domain" description="C2H2-type" evidence="2">
    <location>
        <begin position="12"/>
        <end position="33"/>
    </location>
</feature>
<organism evidence="3 4">
    <name type="scientific">Portunus trituberculatus</name>
    <name type="common">Swimming crab</name>
    <name type="synonym">Neptunus trituberculatus</name>
    <dbReference type="NCBI Taxonomy" id="210409"/>
    <lineage>
        <taxon>Eukaryota</taxon>
        <taxon>Metazoa</taxon>
        <taxon>Ecdysozoa</taxon>
        <taxon>Arthropoda</taxon>
        <taxon>Crustacea</taxon>
        <taxon>Multicrustacea</taxon>
        <taxon>Malacostraca</taxon>
        <taxon>Eumalacostraca</taxon>
        <taxon>Eucarida</taxon>
        <taxon>Decapoda</taxon>
        <taxon>Pleocyemata</taxon>
        <taxon>Brachyura</taxon>
        <taxon>Eubrachyura</taxon>
        <taxon>Portunoidea</taxon>
        <taxon>Portunidae</taxon>
        <taxon>Portuninae</taxon>
        <taxon>Portunus</taxon>
    </lineage>
</organism>
<gene>
    <name evidence="3" type="primary">PO21_10</name>
    <name evidence="3" type="ORF">E2C01_043431</name>
</gene>
<reference evidence="3 4" key="1">
    <citation type="submission" date="2019-05" db="EMBL/GenBank/DDBJ databases">
        <title>Another draft genome of Portunus trituberculatus and its Hox gene families provides insights of decapod evolution.</title>
        <authorList>
            <person name="Jeong J.-H."/>
            <person name="Song I."/>
            <person name="Kim S."/>
            <person name="Choi T."/>
            <person name="Kim D."/>
            <person name="Ryu S."/>
            <person name="Kim W."/>
        </authorList>
    </citation>
    <scope>NUCLEOTIDE SEQUENCE [LARGE SCALE GENOMIC DNA]</scope>
    <source>
        <tissue evidence="3">Muscle</tissue>
    </source>
</reference>
<accession>A0A5B7FXB6</accession>
<dbReference type="Proteomes" id="UP000324222">
    <property type="component" value="Unassembled WGS sequence"/>
</dbReference>
<sequence length="604" mass="66316">MAAPNGDKSPTCPSCLRTFSSYQGRRVHERSQHPLHFHETEVAALLTVKKVRWDPEELAMMAAFEARNLRAKYINVKIQAEVLPHRSIESIKGARKAEAYKALVRQNALSPREAPRSPPLPAPSITPEGPPVPIITLIGSPVIPITPWSTASGGPQPPPPHLKSEEDVHAGRVGLEVGHNKCATINIVGDGKRKRWLVGPSIFCAGGVELRALGPGETYKYLGLEVGPAMGHAEPGWALAALVRDLGALQKAPLKPQQKLWAVYKVIMPKHLYARILGTSTKSTLRRFDNEVKKFVRKAFHLPKDTPNVALHAKTGHGGLGVPTFLSRVPAQKRGCLERLSNSTNARVAMIAGALLGNPPCPSAKEQLKDHSNTMRDALYATADGRGLSGTDRSPPTHDWVGDGTLLMRGSSYINALKTRLGVVNTRLRSSRGRPAAPVQCDLGCGRPESLGHILQSCPKLAPERTRRHDRVLDLLHQQLCRKNWQLLREPHIRTQAGVRVPDLVIWDRQGSTVLDVQVVADNSVSDFLSRAHDLKRFYYDVGDVRAWVRDKTGHPPRGTMATPSYMALRSMRLTKAELRLLVVRAMEGSVVALRTHRDMGGHG</sequence>